<gene>
    <name evidence="1" type="ORF">I4641_03015</name>
</gene>
<organism evidence="1 2">
    <name type="scientific">Waterburya agarophytonicola KI4</name>
    <dbReference type="NCBI Taxonomy" id="2874699"/>
    <lineage>
        <taxon>Bacteria</taxon>
        <taxon>Bacillati</taxon>
        <taxon>Cyanobacteriota</taxon>
        <taxon>Cyanophyceae</taxon>
        <taxon>Pleurocapsales</taxon>
        <taxon>Hyellaceae</taxon>
        <taxon>Waterburya</taxon>
        <taxon>Waterburya agarophytonicola</taxon>
    </lineage>
</organism>
<evidence type="ECO:0008006" key="3">
    <source>
        <dbReference type="Google" id="ProtNLM"/>
    </source>
</evidence>
<dbReference type="EMBL" id="JADWDC010000005">
    <property type="protein sequence ID" value="MCC0175951.1"/>
    <property type="molecule type" value="Genomic_DNA"/>
</dbReference>
<reference evidence="1" key="1">
    <citation type="journal article" date="2021" name="Antonie Van Leeuwenhoek">
        <title>Draft genome and description of Waterburya agarophytonicola gen. nov. sp. nov. (Pleurocapsales, Cyanobacteria): a seaweed symbiont.</title>
        <authorList>
            <person name="Bonthond G."/>
            <person name="Shalygin S."/>
            <person name="Bayer T."/>
            <person name="Weinberger F."/>
        </authorList>
    </citation>
    <scope>NUCLEOTIDE SEQUENCE</scope>
    <source>
        <strain evidence="1">KI4</strain>
    </source>
</reference>
<name>A0A964BPU8_9CYAN</name>
<protein>
    <recommendedName>
        <fullName evidence="3">Exostosin GT47 domain-containing protein</fullName>
    </recommendedName>
</protein>
<evidence type="ECO:0000313" key="1">
    <source>
        <dbReference type="EMBL" id="MCC0175951.1"/>
    </source>
</evidence>
<comment type="caution">
    <text evidence="1">The sequence shown here is derived from an EMBL/GenBank/DDBJ whole genome shotgun (WGS) entry which is preliminary data.</text>
</comment>
<sequence length="343" mass="39297">MKIYTFGALGTTRVEILWSLRPKDRDPIFTPYIDGANHIEVDSIQDCEIAIYPRRVFHPETLEFDDRVYDAATKAKRYNKPLIVDGTSDSDVFLNLPNTHILRCGLYKSLQQPFETECPFWSNYRTKNKLDALKISSKPKKPTIGFCGTTSSMGTLSNIAKFAAPSILTKYILSQGKRASQVDIRLREGMSLKLREIAVNLLTSDKRLNSYFDLTNDHKSYYSNDENNRIALENLFIENTSKSDYILCVRGTGNYSGRFYMALNAGRIPIVLDTDLVIPFEDKLHIIKISLESLAQIGDIILEHFENTTEGEFKAIKAQNREVYRQFIAPERFFNNFINNIVE</sequence>
<accession>A0A964BPU8</accession>
<evidence type="ECO:0000313" key="2">
    <source>
        <dbReference type="Proteomes" id="UP000729733"/>
    </source>
</evidence>
<dbReference type="AlphaFoldDB" id="A0A964BPU8"/>
<keyword evidence="2" id="KW-1185">Reference proteome</keyword>
<proteinExistence type="predicted"/>
<dbReference type="Proteomes" id="UP000729733">
    <property type="component" value="Unassembled WGS sequence"/>
</dbReference>
<dbReference type="RefSeq" id="WP_229638978.1">
    <property type="nucleotide sequence ID" value="NZ_JADWDC010000005.1"/>
</dbReference>